<accession>A0AA86RVJ5</accession>
<keyword evidence="4" id="KW-0067">ATP-binding</keyword>
<evidence type="ECO:0000256" key="4">
    <source>
        <dbReference type="ARBA" id="ARBA00022840"/>
    </source>
</evidence>
<name>A0AA86RVJ5_9FABA</name>
<feature type="coiled-coil region" evidence="7">
    <location>
        <begin position="459"/>
        <end position="513"/>
    </location>
</feature>
<evidence type="ECO:0000256" key="7">
    <source>
        <dbReference type="SAM" id="Coils"/>
    </source>
</evidence>
<evidence type="ECO:0000256" key="1">
    <source>
        <dbReference type="ARBA" id="ARBA00022723"/>
    </source>
</evidence>
<feature type="binding site" evidence="6">
    <location>
        <position position="116"/>
    </location>
    <ligand>
        <name>Zn(2+)</name>
        <dbReference type="ChEBI" id="CHEBI:29105"/>
    </ligand>
</feature>
<dbReference type="GO" id="GO:0051880">
    <property type="term" value="F:G-quadruplex DNA binding"/>
    <property type="evidence" value="ECO:0007669"/>
    <property type="project" value="TreeGrafter"/>
</dbReference>
<keyword evidence="1 6" id="KW-0479">Metal-binding</keyword>
<dbReference type="GO" id="GO:0000794">
    <property type="term" value="C:condensed nuclear chromosome"/>
    <property type="evidence" value="ECO:0007669"/>
    <property type="project" value="TreeGrafter"/>
</dbReference>
<protein>
    <recommendedName>
        <fullName evidence="8">Zinc-hook domain-containing protein</fullName>
    </recommendedName>
</protein>
<dbReference type="PANTHER" id="PTHR18867:SF12">
    <property type="entry name" value="DNA REPAIR PROTEIN RAD50"/>
    <property type="match status" value="1"/>
</dbReference>
<dbReference type="GO" id="GO:0003691">
    <property type="term" value="F:double-stranded telomeric DNA binding"/>
    <property type="evidence" value="ECO:0007669"/>
    <property type="project" value="TreeGrafter"/>
</dbReference>
<evidence type="ECO:0000313" key="10">
    <source>
        <dbReference type="Proteomes" id="UP001189624"/>
    </source>
</evidence>
<evidence type="ECO:0000259" key="8">
    <source>
        <dbReference type="PROSITE" id="PS51131"/>
    </source>
</evidence>
<dbReference type="GO" id="GO:0006302">
    <property type="term" value="P:double-strand break repair"/>
    <property type="evidence" value="ECO:0007669"/>
    <property type="project" value="TreeGrafter"/>
</dbReference>
<keyword evidence="5 7" id="KW-0175">Coiled coil</keyword>
<dbReference type="GO" id="GO:0043047">
    <property type="term" value="F:single-stranded telomeric DNA binding"/>
    <property type="evidence" value="ECO:0007669"/>
    <property type="project" value="TreeGrafter"/>
</dbReference>
<feature type="coiled-coil region" evidence="7">
    <location>
        <begin position="9"/>
        <end position="68"/>
    </location>
</feature>
<reference evidence="9" key="1">
    <citation type="submission" date="2023-10" db="EMBL/GenBank/DDBJ databases">
        <authorList>
            <person name="Domelevo Entfellner J.-B."/>
        </authorList>
    </citation>
    <scope>NUCLEOTIDE SEQUENCE</scope>
</reference>
<evidence type="ECO:0000256" key="2">
    <source>
        <dbReference type="ARBA" id="ARBA00022741"/>
    </source>
</evidence>
<dbReference type="GO" id="GO:0000722">
    <property type="term" value="P:telomere maintenance via recombination"/>
    <property type="evidence" value="ECO:0007669"/>
    <property type="project" value="TreeGrafter"/>
</dbReference>
<dbReference type="Proteomes" id="UP001189624">
    <property type="component" value="Chromosome 1"/>
</dbReference>
<dbReference type="GO" id="GO:0007004">
    <property type="term" value="P:telomere maintenance via telomerase"/>
    <property type="evidence" value="ECO:0007669"/>
    <property type="project" value="TreeGrafter"/>
</dbReference>
<evidence type="ECO:0000313" key="9">
    <source>
        <dbReference type="EMBL" id="CAJ1849339.1"/>
    </source>
</evidence>
<feature type="domain" description="Zinc-hook" evidence="8">
    <location>
        <begin position="69"/>
        <end position="168"/>
    </location>
</feature>
<dbReference type="PROSITE" id="PS51131">
    <property type="entry name" value="ZN_HOOK"/>
    <property type="match status" value="1"/>
</dbReference>
<dbReference type="AlphaFoldDB" id="A0AA86RVJ5"/>
<evidence type="ECO:0000256" key="3">
    <source>
        <dbReference type="ARBA" id="ARBA00022833"/>
    </source>
</evidence>
<dbReference type="Gramene" id="rna-AYBTSS11_LOCUS1869">
    <property type="protein sequence ID" value="CAJ1849339.1"/>
    <property type="gene ID" value="gene-AYBTSS11_LOCUS1869"/>
</dbReference>
<dbReference type="SUPFAM" id="SSF75712">
    <property type="entry name" value="Rad50 coiled-coil Zn hook"/>
    <property type="match status" value="1"/>
</dbReference>
<feature type="coiled-coil region" evidence="7">
    <location>
        <begin position="181"/>
        <end position="385"/>
    </location>
</feature>
<feature type="binding site" evidence="6">
    <location>
        <position position="119"/>
    </location>
    <ligand>
        <name>Zn(2+)</name>
        <dbReference type="ChEBI" id="CHEBI:29105"/>
    </ligand>
</feature>
<dbReference type="GO" id="GO:0030870">
    <property type="term" value="C:Mre11 complex"/>
    <property type="evidence" value="ECO:0007669"/>
    <property type="project" value="TreeGrafter"/>
</dbReference>
<keyword evidence="3 6" id="KW-0862">Zinc</keyword>
<proteinExistence type="predicted"/>
<dbReference type="GO" id="GO:0005524">
    <property type="term" value="F:ATP binding"/>
    <property type="evidence" value="ECO:0007669"/>
    <property type="project" value="UniProtKB-KW"/>
</dbReference>
<dbReference type="InterPro" id="IPR013134">
    <property type="entry name" value="Zn_hook_RAD50"/>
</dbReference>
<evidence type="ECO:0000256" key="6">
    <source>
        <dbReference type="PROSITE-ProRule" id="PRU00471"/>
    </source>
</evidence>
<dbReference type="PANTHER" id="PTHR18867">
    <property type="entry name" value="RAD50"/>
    <property type="match status" value="1"/>
</dbReference>
<evidence type="ECO:0000256" key="5">
    <source>
        <dbReference type="ARBA" id="ARBA00023054"/>
    </source>
</evidence>
<keyword evidence="2" id="KW-0547">Nucleotide-binding</keyword>
<dbReference type="EMBL" id="OY731398">
    <property type="protein sequence ID" value="CAJ1849339.1"/>
    <property type="molecule type" value="Genomic_DNA"/>
</dbReference>
<dbReference type="GO" id="GO:0070192">
    <property type="term" value="P:chromosome organization involved in meiotic cell cycle"/>
    <property type="evidence" value="ECO:0007669"/>
    <property type="project" value="TreeGrafter"/>
</dbReference>
<sequence>MRFMISWSCKAVGAEFDDLNAKYRDAEKEVNMLQIKIQEVNGSLSRHHKDLESRKRFIESKLQSLDQQCSGLDSYLKVLESSKEKRDVQRSKYNIADGMRQMFDPFERVARAHHVCPCCERPFSPEEEDNFVKKQRVKAASSAEHMKVLAVESSNAESHYQQLDKLRMVYEEYVKLGKEIIPNTEKELQQLKDEMEDKSQALDDVLGVLAQVKTDRDLVDTLVQPVENADRLFQEIQDLQRQVEDLEEKLDFRGQGVRTLEEIQLELNTLQSTKDNLQSELERLREEQRHMENDLSNIRIRWHNLTKEKMKATNILEGVKRLEEELERLTEEKTQVDLDEKHLADALEPFSKEKDKLLANYNELKIRLNREFEDQAEQKRSYQQEAESLFRMNSKIKEYSDLKKGDRLKELQEKNSLSHSQLQSCDTRKQEILAELVKSKDLMQNQDQLRRKIDDNLNYRKTKAEVDELAHEIETLEENILKAGGISTIETERQKLSQERERLLSEVNRSRGTMSVYQNNISKNKVDLKQAQYKDIDKRYFDQLIQLKV</sequence>
<organism evidence="9 10">
    <name type="scientific">Sphenostylis stenocarpa</name>
    <dbReference type="NCBI Taxonomy" id="92480"/>
    <lineage>
        <taxon>Eukaryota</taxon>
        <taxon>Viridiplantae</taxon>
        <taxon>Streptophyta</taxon>
        <taxon>Embryophyta</taxon>
        <taxon>Tracheophyta</taxon>
        <taxon>Spermatophyta</taxon>
        <taxon>Magnoliopsida</taxon>
        <taxon>eudicotyledons</taxon>
        <taxon>Gunneridae</taxon>
        <taxon>Pentapetalae</taxon>
        <taxon>rosids</taxon>
        <taxon>fabids</taxon>
        <taxon>Fabales</taxon>
        <taxon>Fabaceae</taxon>
        <taxon>Papilionoideae</taxon>
        <taxon>50 kb inversion clade</taxon>
        <taxon>NPAAA clade</taxon>
        <taxon>indigoferoid/millettioid clade</taxon>
        <taxon>Phaseoleae</taxon>
        <taxon>Sphenostylis</taxon>
    </lineage>
</organism>
<dbReference type="Pfam" id="PF04423">
    <property type="entry name" value="Rad50_zn_hook"/>
    <property type="match status" value="1"/>
</dbReference>
<dbReference type="GO" id="GO:0046872">
    <property type="term" value="F:metal ion binding"/>
    <property type="evidence" value="ECO:0007669"/>
    <property type="project" value="UniProtKB-UniRule"/>
</dbReference>
<keyword evidence="10" id="KW-1185">Reference proteome</keyword>
<gene>
    <name evidence="9" type="ORF">AYBTSS11_LOCUS1869</name>
</gene>